<name>A0A0C2MMQ3_THEKT</name>
<organism evidence="1 2">
    <name type="scientific">Thelohanellus kitauei</name>
    <name type="common">Myxosporean</name>
    <dbReference type="NCBI Taxonomy" id="669202"/>
    <lineage>
        <taxon>Eukaryota</taxon>
        <taxon>Metazoa</taxon>
        <taxon>Cnidaria</taxon>
        <taxon>Myxozoa</taxon>
        <taxon>Myxosporea</taxon>
        <taxon>Bivalvulida</taxon>
        <taxon>Platysporina</taxon>
        <taxon>Myxobolidae</taxon>
        <taxon>Thelohanellus</taxon>
    </lineage>
</organism>
<proteinExistence type="predicted"/>
<accession>A0A0C2MMQ3</accession>
<evidence type="ECO:0000313" key="1">
    <source>
        <dbReference type="EMBL" id="KII65610.1"/>
    </source>
</evidence>
<dbReference type="AlphaFoldDB" id="A0A0C2MMQ3"/>
<dbReference type="EMBL" id="JWZT01003747">
    <property type="protein sequence ID" value="KII65610.1"/>
    <property type="molecule type" value="Genomic_DNA"/>
</dbReference>
<reference evidence="1 2" key="1">
    <citation type="journal article" date="2014" name="Genome Biol. Evol.">
        <title>The genome of the myxosporean Thelohanellus kitauei shows adaptations to nutrient acquisition within its fish host.</title>
        <authorList>
            <person name="Yang Y."/>
            <person name="Xiong J."/>
            <person name="Zhou Z."/>
            <person name="Huo F."/>
            <person name="Miao W."/>
            <person name="Ran C."/>
            <person name="Liu Y."/>
            <person name="Zhang J."/>
            <person name="Feng J."/>
            <person name="Wang M."/>
            <person name="Wang M."/>
            <person name="Wang L."/>
            <person name="Yao B."/>
        </authorList>
    </citation>
    <scope>NUCLEOTIDE SEQUENCE [LARGE SCALE GENOMIC DNA]</scope>
    <source>
        <strain evidence="1">Wuqing</strain>
    </source>
</reference>
<dbReference type="Proteomes" id="UP000031668">
    <property type="component" value="Unassembled WGS sequence"/>
</dbReference>
<evidence type="ECO:0000313" key="2">
    <source>
        <dbReference type="Proteomes" id="UP000031668"/>
    </source>
</evidence>
<comment type="caution">
    <text evidence="1">The sequence shown here is derived from an EMBL/GenBank/DDBJ whole genome shotgun (WGS) entry which is preliminary data.</text>
</comment>
<gene>
    <name evidence="1" type="ORF">RF11_10048</name>
</gene>
<keyword evidence="2" id="KW-1185">Reference proteome</keyword>
<sequence length="104" mass="11939">MQAHQVFLIFVSKPNQRLKLKINNHNTMMTPHPKICQEPLMVRQGDQGAVVVEKPKTVFISESQTKKIRRILSEWEGLVDERREVANELNSFLALLNGTLGDEE</sequence>
<protein>
    <submittedName>
        <fullName evidence="1">Uncharacterized protein</fullName>
    </submittedName>
</protein>